<dbReference type="PROSITE" id="PS00374">
    <property type="entry name" value="MGMT"/>
    <property type="match status" value="1"/>
</dbReference>
<dbReference type="NCBIfam" id="TIGR00589">
    <property type="entry name" value="ogt"/>
    <property type="match status" value="1"/>
</dbReference>
<comment type="caution">
    <text evidence="10">The sequence shown here is derived from an EMBL/GenBank/DDBJ whole genome shotgun (WGS) entry which is preliminary data.</text>
</comment>
<evidence type="ECO:0000256" key="6">
    <source>
        <dbReference type="ARBA" id="ARBA00022763"/>
    </source>
</evidence>
<evidence type="ECO:0000313" key="10">
    <source>
        <dbReference type="EMBL" id="PZD80811.1"/>
    </source>
</evidence>
<dbReference type="RefSeq" id="WP_012607533.1">
    <property type="nucleotide sequence ID" value="NZ_AP025160.1"/>
</dbReference>
<dbReference type="InterPro" id="IPR036217">
    <property type="entry name" value="MethylDNA_cys_MeTrfase_DNAb"/>
</dbReference>
<accession>A0A2W1KNA9</accession>
<dbReference type="Proteomes" id="UP000248886">
    <property type="component" value="Unassembled WGS sequence"/>
</dbReference>
<comment type="catalytic activity">
    <reaction evidence="8">
        <text>a 6-O-methyl-2'-deoxyguanosine in DNA + L-cysteinyl-[protein] = S-methyl-L-cysteinyl-[protein] + a 2'-deoxyguanosine in DNA</text>
        <dbReference type="Rhea" id="RHEA:24000"/>
        <dbReference type="Rhea" id="RHEA-COMP:10131"/>
        <dbReference type="Rhea" id="RHEA-COMP:10132"/>
        <dbReference type="Rhea" id="RHEA-COMP:11367"/>
        <dbReference type="Rhea" id="RHEA-COMP:11368"/>
        <dbReference type="ChEBI" id="CHEBI:29950"/>
        <dbReference type="ChEBI" id="CHEBI:82612"/>
        <dbReference type="ChEBI" id="CHEBI:85445"/>
        <dbReference type="ChEBI" id="CHEBI:85448"/>
        <dbReference type="EC" id="2.1.1.63"/>
    </reaction>
</comment>
<dbReference type="EC" id="2.1.1.63" evidence="3"/>
<evidence type="ECO:0000256" key="8">
    <source>
        <dbReference type="ARBA" id="ARBA00049348"/>
    </source>
</evidence>
<proteinExistence type="inferred from homology"/>
<feature type="domain" description="Methylated-DNA-[protein]-cysteine S-methyltransferase DNA binding" evidence="9">
    <location>
        <begin position="92"/>
        <end position="171"/>
    </location>
</feature>
<gene>
    <name evidence="10" type="ORF">DN052_10330</name>
</gene>
<dbReference type="InterPro" id="IPR014048">
    <property type="entry name" value="MethylDNA_cys_MeTrfase_DNA-bd"/>
</dbReference>
<organism evidence="10 11">
    <name type="scientific">Acidithiobacillus ferrooxidans</name>
    <name type="common">Thiobacillus ferrooxidans</name>
    <dbReference type="NCBI Taxonomy" id="920"/>
    <lineage>
        <taxon>Bacteria</taxon>
        <taxon>Pseudomonadati</taxon>
        <taxon>Pseudomonadota</taxon>
        <taxon>Acidithiobacillia</taxon>
        <taxon>Acidithiobacillales</taxon>
        <taxon>Acidithiobacillaceae</taxon>
        <taxon>Acidithiobacillus</taxon>
    </lineage>
</organism>
<keyword evidence="7" id="KW-0234">DNA repair</keyword>
<dbReference type="GeneID" id="65281832"/>
<dbReference type="EMBL" id="QKQP01000005">
    <property type="protein sequence ID" value="PZD80811.1"/>
    <property type="molecule type" value="Genomic_DNA"/>
</dbReference>
<keyword evidence="4 10" id="KW-0489">Methyltransferase</keyword>
<comment type="similarity">
    <text evidence="2">Belongs to the MGMT family.</text>
</comment>
<dbReference type="FunFam" id="1.10.10.10:FF:000214">
    <property type="entry name" value="Methylated-DNA--protein-cysteine methyltransferase"/>
    <property type="match status" value="1"/>
</dbReference>
<dbReference type="OrthoDB" id="5295094at2"/>
<dbReference type="Pfam" id="PF01035">
    <property type="entry name" value="DNA_binding_1"/>
    <property type="match status" value="1"/>
</dbReference>
<protein>
    <recommendedName>
        <fullName evidence="3">methylated-DNA--[protein]-cysteine S-methyltransferase</fullName>
        <ecNumber evidence="3">2.1.1.63</ecNumber>
    </recommendedName>
</protein>
<comment type="catalytic activity">
    <reaction evidence="1">
        <text>a 4-O-methyl-thymidine in DNA + L-cysteinyl-[protein] = a thymidine in DNA + S-methyl-L-cysteinyl-[protein]</text>
        <dbReference type="Rhea" id="RHEA:53428"/>
        <dbReference type="Rhea" id="RHEA-COMP:10131"/>
        <dbReference type="Rhea" id="RHEA-COMP:10132"/>
        <dbReference type="Rhea" id="RHEA-COMP:13555"/>
        <dbReference type="Rhea" id="RHEA-COMP:13556"/>
        <dbReference type="ChEBI" id="CHEBI:29950"/>
        <dbReference type="ChEBI" id="CHEBI:82612"/>
        <dbReference type="ChEBI" id="CHEBI:137386"/>
        <dbReference type="ChEBI" id="CHEBI:137387"/>
        <dbReference type="EC" id="2.1.1.63"/>
    </reaction>
</comment>
<keyword evidence="5 10" id="KW-0808">Transferase</keyword>
<evidence type="ECO:0000313" key="11">
    <source>
        <dbReference type="Proteomes" id="UP000248886"/>
    </source>
</evidence>
<evidence type="ECO:0000256" key="4">
    <source>
        <dbReference type="ARBA" id="ARBA00022603"/>
    </source>
</evidence>
<dbReference type="PANTHER" id="PTHR10815">
    <property type="entry name" value="METHYLATED-DNA--PROTEIN-CYSTEINE METHYLTRANSFERASE"/>
    <property type="match status" value="1"/>
</dbReference>
<dbReference type="InterPro" id="IPR001497">
    <property type="entry name" value="MethylDNA_cys_MeTrfase_AS"/>
</dbReference>
<dbReference type="SUPFAM" id="SSF53155">
    <property type="entry name" value="Methylated DNA-protein cysteine methyltransferase domain"/>
    <property type="match status" value="1"/>
</dbReference>
<reference evidence="10 11" key="1">
    <citation type="submission" date="2018-06" db="EMBL/GenBank/DDBJ databases">
        <title>Draft sequence of Acidithiobacillus ferrooxidans CCM 4253.</title>
        <authorList>
            <person name="Moya-Beltran A."/>
            <person name="Castro M."/>
            <person name="Covarrubias P.C."/>
            <person name="Issotta F."/>
            <person name="Janiczek O."/>
            <person name="Mandl M."/>
            <person name="Kucera J."/>
            <person name="Quatrini R."/>
        </authorList>
    </citation>
    <scope>NUCLEOTIDE SEQUENCE [LARGE SCALE GENOMIC DNA]</scope>
    <source>
        <strain evidence="10 11">CCM 4253</strain>
    </source>
</reference>
<dbReference type="AlphaFoldDB" id="A0A2W1KNA9"/>
<evidence type="ECO:0000259" key="9">
    <source>
        <dbReference type="Pfam" id="PF01035"/>
    </source>
</evidence>
<dbReference type="SUPFAM" id="SSF46767">
    <property type="entry name" value="Methylated DNA-protein cysteine methyltransferase, C-terminal domain"/>
    <property type="match status" value="1"/>
</dbReference>
<dbReference type="InterPro" id="IPR036631">
    <property type="entry name" value="MGMT_N_sf"/>
</dbReference>
<evidence type="ECO:0000256" key="5">
    <source>
        <dbReference type="ARBA" id="ARBA00022679"/>
    </source>
</evidence>
<dbReference type="PANTHER" id="PTHR10815:SF5">
    <property type="entry name" value="METHYLATED-DNA--PROTEIN-CYSTEINE METHYLTRANSFERASE"/>
    <property type="match status" value="1"/>
</dbReference>
<dbReference type="GO" id="GO:0003908">
    <property type="term" value="F:methylated-DNA-[protein]-cysteine S-methyltransferase activity"/>
    <property type="evidence" value="ECO:0007669"/>
    <property type="project" value="UniProtKB-EC"/>
</dbReference>
<evidence type="ECO:0000256" key="3">
    <source>
        <dbReference type="ARBA" id="ARBA00011918"/>
    </source>
</evidence>
<evidence type="ECO:0000256" key="2">
    <source>
        <dbReference type="ARBA" id="ARBA00008711"/>
    </source>
</evidence>
<keyword evidence="6" id="KW-0227">DNA damage</keyword>
<dbReference type="CDD" id="cd06445">
    <property type="entry name" value="ATase"/>
    <property type="match status" value="1"/>
</dbReference>
<evidence type="ECO:0000256" key="1">
    <source>
        <dbReference type="ARBA" id="ARBA00001286"/>
    </source>
</evidence>
<dbReference type="Gene3D" id="1.10.10.10">
    <property type="entry name" value="Winged helix-like DNA-binding domain superfamily/Winged helix DNA-binding domain"/>
    <property type="match status" value="1"/>
</dbReference>
<dbReference type="GO" id="GO:0032259">
    <property type="term" value="P:methylation"/>
    <property type="evidence" value="ECO:0007669"/>
    <property type="project" value="UniProtKB-KW"/>
</dbReference>
<dbReference type="InterPro" id="IPR036388">
    <property type="entry name" value="WH-like_DNA-bd_sf"/>
</dbReference>
<name>A0A2W1KNA9_ACIFR</name>
<evidence type="ECO:0000256" key="7">
    <source>
        <dbReference type="ARBA" id="ARBA00023204"/>
    </source>
</evidence>
<sequence>MPNEPLRLQMEHVATPLGTMLLVTDTQGRLRALDWADSEGRMRRLLQLHYGRQGFDLRMGAVQKHIHGCLDAYWSGDLGALNAVPVKTGGTAFQQSVWTFLRTISAGHTRSYQEQARAIGRGSAVRAVAGANGANPVGIVVPCHRVIGSDGSLTGYAGGIERKRWLLRHEGGNF</sequence>
<dbReference type="GO" id="GO:0006281">
    <property type="term" value="P:DNA repair"/>
    <property type="evidence" value="ECO:0007669"/>
    <property type="project" value="UniProtKB-KW"/>
</dbReference>